<name>A0ACB9GH12_CICIN</name>
<dbReference type="Proteomes" id="UP001055811">
    <property type="component" value="Linkage Group LG02"/>
</dbReference>
<organism evidence="1 2">
    <name type="scientific">Cichorium intybus</name>
    <name type="common">Chicory</name>
    <dbReference type="NCBI Taxonomy" id="13427"/>
    <lineage>
        <taxon>Eukaryota</taxon>
        <taxon>Viridiplantae</taxon>
        <taxon>Streptophyta</taxon>
        <taxon>Embryophyta</taxon>
        <taxon>Tracheophyta</taxon>
        <taxon>Spermatophyta</taxon>
        <taxon>Magnoliopsida</taxon>
        <taxon>eudicotyledons</taxon>
        <taxon>Gunneridae</taxon>
        <taxon>Pentapetalae</taxon>
        <taxon>asterids</taxon>
        <taxon>campanulids</taxon>
        <taxon>Asterales</taxon>
        <taxon>Asteraceae</taxon>
        <taxon>Cichorioideae</taxon>
        <taxon>Cichorieae</taxon>
        <taxon>Cichoriinae</taxon>
        <taxon>Cichorium</taxon>
    </lineage>
</organism>
<proteinExistence type="predicted"/>
<comment type="caution">
    <text evidence="1">The sequence shown here is derived from an EMBL/GenBank/DDBJ whole genome shotgun (WGS) entry which is preliminary data.</text>
</comment>
<reference evidence="1 2" key="2">
    <citation type="journal article" date="2022" name="Mol. Ecol. Resour.">
        <title>The genomes of chicory, endive, great burdock and yacon provide insights into Asteraceae paleo-polyploidization history and plant inulin production.</title>
        <authorList>
            <person name="Fan W."/>
            <person name="Wang S."/>
            <person name="Wang H."/>
            <person name="Wang A."/>
            <person name="Jiang F."/>
            <person name="Liu H."/>
            <person name="Zhao H."/>
            <person name="Xu D."/>
            <person name="Zhang Y."/>
        </authorList>
    </citation>
    <scope>NUCLEOTIDE SEQUENCE [LARGE SCALE GENOMIC DNA]</scope>
    <source>
        <strain evidence="2">cv. Punajuju</strain>
        <tissue evidence="1">Leaves</tissue>
    </source>
</reference>
<dbReference type="EMBL" id="CM042010">
    <property type="protein sequence ID" value="KAI3782291.1"/>
    <property type="molecule type" value="Genomic_DNA"/>
</dbReference>
<reference evidence="2" key="1">
    <citation type="journal article" date="2022" name="Mol. Ecol. Resour.">
        <title>The genomes of chicory, endive, great burdock and yacon provide insights into Asteraceae palaeo-polyploidization history and plant inulin production.</title>
        <authorList>
            <person name="Fan W."/>
            <person name="Wang S."/>
            <person name="Wang H."/>
            <person name="Wang A."/>
            <person name="Jiang F."/>
            <person name="Liu H."/>
            <person name="Zhao H."/>
            <person name="Xu D."/>
            <person name="Zhang Y."/>
        </authorList>
    </citation>
    <scope>NUCLEOTIDE SEQUENCE [LARGE SCALE GENOMIC DNA]</scope>
    <source>
        <strain evidence="2">cv. Punajuju</strain>
    </source>
</reference>
<evidence type="ECO:0000313" key="2">
    <source>
        <dbReference type="Proteomes" id="UP001055811"/>
    </source>
</evidence>
<protein>
    <submittedName>
        <fullName evidence="1">Uncharacterized protein</fullName>
    </submittedName>
</protein>
<sequence>MMEATPVNVNDALGSTAGPINVSGILVIESKFYVKYGHFMVIADNNKLVYVTDMCEWQPTNIQADGVQCLSLVISRFRSLNPIAQLVARASASN</sequence>
<evidence type="ECO:0000313" key="1">
    <source>
        <dbReference type="EMBL" id="KAI3782291.1"/>
    </source>
</evidence>
<accession>A0ACB9GH12</accession>
<gene>
    <name evidence="1" type="ORF">L2E82_12331</name>
</gene>
<keyword evidence="2" id="KW-1185">Reference proteome</keyword>